<proteinExistence type="predicted"/>
<evidence type="ECO:0008006" key="4">
    <source>
        <dbReference type="Google" id="ProtNLM"/>
    </source>
</evidence>
<reference evidence="2 3" key="1">
    <citation type="submission" date="2018-10" db="EMBL/GenBank/DDBJ databases">
        <authorList>
            <person name="Li J."/>
        </authorList>
    </citation>
    <scope>NUCLEOTIDE SEQUENCE [LARGE SCALE GENOMIC DNA]</scope>
    <source>
        <strain evidence="2 3">IF 016277</strain>
    </source>
</reference>
<dbReference type="AlphaFoldDB" id="A0A3L7A3R8"/>
<dbReference type="Gene3D" id="2.60.40.230">
    <property type="entry name" value="Neocarzinostatin-like"/>
    <property type="match status" value="3"/>
</dbReference>
<name>A0A3L7A3R8_9MICO</name>
<feature type="chain" id="PRO_5018306628" description="Htaa domain-containing protein" evidence="1">
    <location>
        <begin position="37"/>
        <end position="478"/>
    </location>
</feature>
<feature type="signal peptide" evidence="1">
    <location>
        <begin position="1"/>
        <end position="36"/>
    </location>
</feature>
<comment type="caution">
    <text evidence="2">The sequence shown here is derived from an EMBL/GenBank/DDBJ whole genome shotgun (WGS) entry which is preliminary data.</text>
</comment>
<organism evidence="2 3">
    <name type="scientific">Mycetocola tolaasinivorans</name>
    <dbReference type="NCBI Taxonomy" id="76635"/>
    <lineage>
        <taxon>Bacteria</taxon>
        <taxon>Bacillati</taxon>
        <taxon>Actinomycetota</taxon>
        <taxon>Actinomycetes</taxon>
        <taxon>Micrococcales</taxon>
        <taxon>Microbacteriaceae</taxon>
        <taxon>Mycetocola</taxon>
    </lineage>
</organism>
<dbReference type="EMBL" id="RCUX01000010">
    <property type="protein sequence ID" value="RLP74588.1"/>
    <property type="molecule type" value="Genomic_DNA"/>
</dbReference>
<gene>
    <name evidence="2" type="ORF">D9V32_12945</name>
</gene>
<keyword evidence="3" id="KW-1185">Reference proteome</keyword>
<sequence>MYLSALSSRLRVWLAPILALALVAGGLFAGSVPAFAASAPSVTITSTVPLDPAVANTVTVKGTGFEGPGAANGVYVLFGETSSWSGGSALPGEGWITQGWVQPRQISNGSFTTTIAVPAGTLNSAKTYQVATSAAHALSGTDRTMDTFTPVAVQQPAPVVPKVTVSKTTGLNRSGETIVVTGTGFVPNTTDPANSTTGARPPLAGKFAGAYVTFGKFADVWKASEGAPTSARKVLNGQQKWAIHQENFADLDALSPGASASAVAVDAAGNFRAELTVSADEASDALAGNYGIYTYPSGKFSGFETATPVSFAPVVVEPVVPKVTVSKTTGLNRSGETIVVTGTGFVPNTTDPANSTTGARPPLAGKFAGAYVTFGKFADVWKASEGAPTSARKVLNGQQKWAIHQENFADLDALSPGASASAVAVDAAGNFRAELTVSADEASDALAGNYGIYTYPSGKFSGFETATPVSFAPVVVEP</sequence>
<keyword evidence="1" id="KW-0732">Signal</keyword>
<evidence type="ECO:0000313" key="3">
    <source>
        <dbReference type="Proteomes" id="UP000272503"/>
    </source>
</evidence>
<accession>A0A3L7A3R8</accession>
<feature type="non-terminal residue" evidence="2">
    <location>
        <position position="478"/>
    </location>
</feature>
<dbReference type="Proteomes" id="UP000272503">
    <property type="component" value="Unassembled WGS sequence"/>
</dbReference>
<evidence type="ECO:0000313" key="2">
    <source>
        <dbReference type="EMBL" id="RLP74588.1"/>
    </source>
</evidence>
<protein>
    <recommendedName>
        <fullName evidence="4">Htaa domain-containing protein</fullName>
    </recommendedName>
</protein>
<evidence type="ECO:0000256" key="1">
    <source>
        <dbReference type="SAM" id="SignalP"/>
    </source>
</evidence>